<comment type="caution">
    <text evidence="1">The sequence shown here is derived from an EMBL/GenBank/DDBJ whole genome shotgun (WGS) entry which is preliminary data.</text>
</comment>
<proteinExistence type="predicted"/>
<dbReference type="Proteomes" id="UP000033636">
    <property type="component" value="Unassembled WGS sequence"/>
</dbReference>
<dbReference type="EMBL" id="JZWT02000034">
    <property type="protein sequence ID" value="MFB6491425.1"/>
    <property type="molecule type" value="Genomic_DNA"/>
</dbReference>
<evidence type="ECO:0000313" key="1">
    <source>
        <dbReference type="EMBL" id="MFB6491425.1"/>
    </source>
</evidence>
<name>A0ACC6V458_9CREN</name>
<organism evidence="1 2">
    <name type="scientific">Thermoproteus sp. AZ2</name>
    <dbReference type="NCBI Taxonomy" id="1609232"/>
    <lineage>
        <taxon>Archaea</taxon>
        <taxon>Thermoproteota</taxon>
        <taxon>Thermoprotei</taxon>
        <taxon>Thermoproteales</taxon>
        <taxon>Thermoproteaceae</taxon>
        <taxon>Thermoproteus</taxon>
    </lineage>
</organism>
<evidence type="ECO:0000313" key="2">
    <source>
        <dbReference type="Proteomes" id="UP000033636"/>
    </source>
</evidence>
<protein>
    <submittedName>
        <fullName evidence="1">RAD55 family ATPase</fullName>
    </submittedName>
</protein>
<accession>A0ACC6V458</accession>
<reference evidence="1" key="1">
    <citation type="submission" date="2024-07" db="EMBL/GenBank/DDBJ databases">
        <title>Metagenome and Metagenome-Assembled Genomes of Archaea from a hot spring from the geothermal field of Los Azufres, Mexico.</title>
        <authorList>
            <person name="Marin-Paredes R."/>
            <person name="Martinez-Romero E."/>
            <person name="Servin-Garciduenas L.E."/>
        </authorList>
    </citation>
    <scope>NUCLEOTIDE SEQUENCE</scope>
</reference>
<sequence length="344" mass="37819">MEFFAELGKKGLTLIYGPPGAGKTAFALRIASRAERPLWISTSEGEAAFSAATKRLAVAREKIDFYDFPRAFRDNVLKFIAEHIGGHDMLVVDSVTGLAEAEPDLEKTAHSFFYQLSKDVPVVLTSEGDPGKLAYIADNMVEVNIKRNAIGHIIRTAQLVKSRYAPPSERFIFDIAEGIGIVYFYTKKAVELAPPVEVPTIGEMSRGSVIGVFGPREDDVLAKLKELTEGKNVLYVHMPGIIVLRKADVLGAGWRIYPISTFQELASLALRLALGQEKADVLVFSGLSIINKLSLIDLLDYITVLSALGGYVEYVILAELANKDEVIKSPLYMSADYRIFLEDA</sequence>
<gene>
    <name evidence="1" type="ORF">TU35_009390</name>
</gene>